<dbReference type="PANTHER" id="PTHR19879:SF9">
    <property type="entry name" value="TRANSCRIPTION INITIATION FACTOR TFIID SUBUNIT 5"/>
    <property type="match status" value="1"/>
</dbReference>
<sequence length="996" mass="105657">MSWGSYVLAEADVLAARDLVSVETAACLDALAVFVPGECVETDVVLAYWTGHLGLSRAAAERGHHELSLLSVISRQDEAAGVVAAAVRPAVLRYSPAALRHADEALLAAAHDGITPSGDLGEVGTPWWQLPPGSRYLYRWLCRHLRRSGRVSEAAALSREARWIHRVIAATEVGSAVGDLRHGTAADRRLAAALARSASRLEAARAHDERVLRDHPGSPAEALRDALLDLIARAQGTPPAAGTGPTPVRLSTRWSTMPQPGKALSASYALDDRPGALAFSPDGTRLAVQTTGRLSVWDLPTGRREVVSGSGPVFAPDWSWVAVRDTGGSAAVHGLGADRFTCTTGDQSVYDLAAAADGTWLATAARSGTVRIRNSHDGRLRCELADAGLHVGGGAAPDGSWLLVTRPGGGTVWDPATGRLLGTLVHERHDATFAELVARDSSWVVTCDRSGDVVLWDARTVQRRALLARDLPWPHWRIGAPDSSWLLMAGEDGVPRVWCSADGALTATLRAHRDRLTGCEVSPDGSWLATAGGDGLVRVWDTGDWRVRTVLEPRGNGAAACLVAADGSWLATRRDDHVQLWDSRDGSLRAEVDCGDRIDRWAVTADGSLLATAHEGTVRVWDTALPDPSTPDDDPDGEPGHVLAPCGPWIAVHGAAGVRVRDEASGRLLWRCSDVGDPPTWAAASDGSWLAAVDGDGMLRVRHPRTGAVLANLPTGGSRVRCCAHAAGRLAATGDDGRVRCWRTDTWQECADWDGGLGPLTACLIAPDGSWLAAGGTDCARIWDFDGELRAQLDGAVLDGAIVAASGRWIGAVDGGMVQFWDTNEGFRLDRGGWHGVLHRCVASPDEAWVGLVGLHANQYGFTADALPIRPYVEEGEFGLFTERAVELATGDVAPSPDGRWAATTDGAGPIRVWDVATWRPVAAAWADGRVRRCGWLADGTGLWVVGPRGVQVFDLAQATSGRRRSVSSPDTVEGGGSTPAGPFDGRRAWGRQRSP</sequence>
<dbReference type="Gene3D" id="2.130.10.10">
    <property type="entry name" value="YVTN repeat-like/Quinoprotein amine dehydrogenase"/>
    <property type="match status" value="4"/>
</dbReference>
<dbReference type="RefSeq" id="WP_376810820.1">
    <property type="nucleotide sequence ID" value="NZ_JBHTAC010000084.1"/>
</dbReference>
<feature type="region of interest" description="Disordered" evidence="2">
    <location>
        <begin position="236"/>
        <end position="258"/>
    </location>
</feature>
<dbReference type="InterPro" id="IPR015943">
    <property type="entry name" value="WD40/YVTN_repeat-like_dom_sf"/>
</dbReference>
<feature type="compositionally biased region" description="Low complexity" evidence="2">
    <location>
        <begin position="236"/>
        <end position="247"/>
    </location>
</feature>
<dbReference type="PROSITE" id="PS50082">
    <property type="entry name" value="WD_REPEATS_2"/>
    <property type="match status" value="1"/>
</dbReference>
<dbReference type="PANTHER" id="PTHR19879">
    <property type="entry name" value="TRANSCRIPTION INITIATION FACTOR TFIID"/>
    <property type="match status" value="1"/>
</dbReference>
<dbReference type="SMART" id="SM00320">
    <property type="entry name" value="WD40"/>
    <property type="match status" value="11"/>
</dbReference>
<dbReference type="SUPFAM" id="SSF50978">
    <property type="entry name" value="WD40 repeat-like"/>
    <property type="match status" value="2"/>
</dbReference>
<name>A0ABW2H9Z6_9ACTN</name>
<evidence type="ECO:0000313" key="3">
    <source>
        <dbReference type="EMBL" id="MFC7248155.1"/>
    </source>
</evidence>
<accession>A0ABW2H9Z6</accession>
<evidence type="ECO:0000256" key="2">
    <source>
        <dbReference type="SAM" id="MobiDB-lite"/>
    </source>
</evidence>
<dbReference type="InterPro" id="IPR011041">
    <property type="entry name" value="Quinoprot_gluc/sorb_DH_b-prop"/>
</dbReference>
<keyword evidence="1" id="KW-0853">WD repeat</keyword>
<dbReference type="InterPro" id="IPR036322">
    <property type="entry name" value="WD40_repeat_dom_sf"/>
</dbReference>
<feature type="repeat" description="WD" evidence="1">
    <location>
        <begin position="509"/>
        <end position="541"/>
    </location>
</feature>
<gene>
    <name evidence="3" type="ORF">ACFQO7_37330</name>
</gene>
<protein>
    <submittedName>
        <fullName evidence="3">WD40 repeat domain-containing protein</fullName>
    </submittedName>
</protein>
<evidence type="ECO:0000256" key="1">
    <source>
        <dbReference type="PROSITE-ProRule" id="PRU00221"/>
    </source>
</evidence>
<dbReference type="Proteomes" id="UP001596392">
    <property type="component" value="Unassembled WGS sequence"/>
</dbReference>
<proteinExistence type="predicted"/>
<dbReference type="SUPFAM" id="SSF50952">
    <property type="entry name" value="Soluble quinoprotein glucose dehydrogenase"/>
    <property type="match status" value="1"/>
</dbReference>
<reference evidence="4" key="1">
    <citation type="journal article" date="2019" name="Int. J. Syst. Evol. Microbiol.">
        <title>The Global Catalogue of Microorganisms (GCM) 10K type strain sequencing project: providing services to taxonomists for standard genome sequencing and annotation.</title>
        <authorList>
            <consortium name="The Broad Institute Genomics Platform"/>
            <consortium name="The Broad Institute Genome Sequencing Center for Infectious Disease"/>
            <person name="Wu L."/>
            <person name="Ma J."/>
        </authorList>
    </citation>
    <scope>NUCLEOTIDE SEQUENCE [LARGE SCALE GENOMIC DNA]</scope>
    <source>
        <strain evidence="4">CGMCC 1.9106</strain>
    </source>
</reference>
<dbReference type="EMBL" id="JBHTAC010000084">
    <property type="protein sequence ID" value="MFC7248155.1"/>
    <property type="molecule type" value="Genomic_DNA"/>
</dbReference>
<dbReference type="PROSITE" id="PS50294">
    <property type="entry name" value="WD_REPEATS_REGION"/>
    <property type="match status" value="1"/>
</dbReference>
<keyword evidence="4" id="KW-1185">Reference proteome</keyword>
<comment type="caution">
    <text evidence="3">The sequence shown here is derived from an EMBL/GenBank/DDBJ whole genome shotgun (WGS) entry which is preliminary data.</text>
</comment>
<dbReference type="Pfam" id="PF00400">
    <property type="entry name" value="WD40"/>
    <property type="match status" value="3"/>
</dbReference>
<feature type="region of interest" description="Disordered" evidence="2">
    <location>
        <begin position="962"/>
        <end position="996"/>
    </location>
</feature>
<dbReference type="InterPro" id="IPR001680">
    <property type="entry name" value="WD40_rpt"/>
</dbReference>
<evidence type="ECO:0000313" key="4">
    <source>
        <dbReference type="Proteomes" id="UP001596392"/>
    </source>
</evidence>
<organism evidence="3 4">
    <name type="scientific">Catellatospora aurea</name>
    <dbReference type="NCBI Taxonomy" id="1337874"/>
    <lineage>
        <taxon>Bacteria</taxon>
        <taxon>Bacillati</taxon>
        <taxon>Actinomycetota</taxon>
        <taxon>Actinomycetes</taxon>
        <taxon>Micromonosporales</taxon>
        <taxon>Micromonosporaceae</taxon>
        <taxon>Catellatospora</taxon>
    </lineage>
</organism>